<dbReference type="InterPro" id="IPR029063">
    <property type="entry name" value="SAM-dependent_MTases_sf"/>
</dbReference>
<accession>A0A3A4NPZ5</accession>
<dbReference type="Gene3D" id="3.40.50.150">
    <property type="entry name" value="Vaccinia Virus protein VP39"/>
    <property type="match status" value="1"/>
</dbReference>
<dbReference type="GO" id="GO:0008168">
    <property type="term" value="F:methyltransferase activity"/>
    <property type="evidence" value="ECO:0007669"/>
    <property type="project" value="UniProtKB-KW"/>
</dbReference>
<evidence type="ECO:0000313" key="1">
    <source>
        <dbReference type="EMBL" id="RJP20555.1"/>
    </source>
</evidence>
<comment type="caution">
    <text evidence="1">The sequence shown here is derived from an EMBL/GenBank/DDBJ whole genome shotgun (WGS) entry which is preliminary data.</text>
</comment>
<proteinExistence type="predicted"/>
<reference evidence="1 2" key="1">
    <citation type="journal article" date="2017" name="ISME J.">
        <title>Energy and carbon metabolisms in a deep terrestrial subsurface fluid microbial community.</title>
        <authorList>
            <person name="Momper L."/>
            <person name="Jungbluth S.P."/>
            <person name="Lee M.D."/>
            <person name="Amend J.P."/>
        </authorList>
    </citation>
    <scope>NUCLEOTIDE SEQUENCE [LARGE SCALE GENOMIC DNA]</scope>
    <source>
        <strain evidence="1">SURF_5</strain>
    </source>
</reference>
<dbReference type="Proteomes" id="UP000265882">
    <property type="component" value="Unassembled WGS sequence"/>
</dbReference>
<protein>
    <submittedName>
        <fullName evidence="1">Class I SAM-dependent methyltransferase</fullName>
    </submittedName>
</protein>
<dbReference type="Pfam" id="PF13489">
    <property type="entry name" value="Methyltransf_23"/>
    <property type="match status" value="1"/>
</dbReference>
<keyword evidence="1" id="KW-0808">Transferase</keyword>
<dbReference type="EMBL" id="QZKU01000076">
    <property type="protein sequence ID" value="RJP20555.1"/>
    <property type="molecule type" value="Genomic_DNA"/>
</dbReference>
<gene>
    <name evidence="1" type="ORF">C4520_11355</name>
</gene>
<dbReference type="AlphaFoldDB" id="A0A3A4NPZ5"/>
<evidence type="ECO:0000313" key="2">
    <source>
        <dbReference type="Proteomes" id="UP000265882"/>
    </source>
</evidence>
<name>A0A3A4NPZ5_ABYX5</name>
<keyword evidence="1" id="KW-0489">Methyltransferase</keyword>
<dbReference type="GO" id="GO:0032259">
    <property type="term" value="P:methylation"/>
    <property type="evidence" value="ECO:0007669"/>
    <property type="project" value="UniProtKB-KW"/>
</dbReference>
<sequence length="204" mass="23357">MNFMRAIFKPSDLTLRKLSSVFSKLFLPIIIRPPVTKVNGRWETLVRADIIRFVDAWASEIHGDVLDVGGGCWDYPRTILSNRCNYLLMDCVKSPQVDVVADIHRLTDTFETARFDFLLCFDVLEHVADPIRAARQMHAILKPRGKLLLTIPFNYYLHSTVTVPDLWRITDQGLRHVLSDFAEVLIESKGPAQFPRSYLVVATK</sequence>
<organism evidence="1 2">
    <name type="scientific">Abyssobacteria bacterium (strain SURF_5)</name>
    <dbReference type="NCBI Taxonomy" id="2093360"/>
    <lineage>
        <taxon>Bacteria</taxon>
        <taxon>Pseudomonadati</taxon>
        <taxon>Candidatus Hydrogenedentota</taxon>
        <taxon>Candidatus Abyssobacteria</taxon>
    </lineage>
</organism>
<dbReference type="SUPFAM" id="SSF53335">
    <property type="entry name" value="S-adenosyl-L-methionine-dependent methyltransferases"/>
    <property type="match status" value="1"/>
</dbReference>